<sequence length="234" mass="26787">MAATVIRVRRLFRITAKGRGHNSRAAVIRGRPLIDKIRMNATIYSEECIFYPNGSIEYRNSTSDDYLNESTILEITTRHLKIPVFHYDVKPMLCHMFCLSTIYVTEVVYTVFSTKNAAEWQIIAVEAFQIGSEISTLTWLNVITFDMWNQFRPKLRIGMNIWIISGFSFLCGLIGHCLHAIMALQGFFLYVHACNDGVHGICIMQIIKSVKMALVISQLPSFSERIDDNHDDNL</sequence>
<protein>
    <submittedName>
        <fullName evidence="2">Uncharacterized protein</fullName>
    </submittedName>
</protein>
<dbReference type="HOGENOM" id="CLU_1186320_0_0_1"/>
<organism evidence="2 3">
    <name type="scientific">Strigamia maritima</name>
    <name type="common">European centipede</name>
    <name type="synonym">Geophilus maritimus</name>
    <dbReference type="NCBI Taxonomy" id="126957"/>
    <lineage>
        <taxon>Eukaryota</taxon>
        <taxon>Metazoa</taxon>
        <taxon>Ecdysozoa</taxon>
        <taxon>Arthropoda</taxon>
        <taxon>Myriapoda</taxon>
        <taxon>Chilopoda</taxon>
        <taxon>Pleurostigmophora</taxon>
        <taxon>Geophilomorpha</taxon>
        <taxon>Linotaeniidae</taxon>
        <taxon>Strigamia</taxon>
    </lineage>
</organism>
<feature type="transmembrane region" description="Helical" evidence="1">
    <location>
        <begin position="161"/>
        <end position="181"/>
    </location>
</feature>
<keyword evidence="1" id="KW-0812">Transmembrane</keyword>
<reference evidence="3" key="1">
    <citation type="submission" date="2011-05" db="EMBL/GenBank/DDBJ databases">
        <authorList>
            <person name="Richards S.R."/>
            <person name="Qu J."/>
            <person name="Jiang H."/>
            <person name="Jhangiani S.N."/>
            <person name="Agravi P."/>
            <person name="Goodspeed R."/>
            <person name="Gross S."/>
            <person name="Mandapat C."/>
            <person name="Jackson L."/>
            <person name="Mathew T."/>
            <person name="Pu L."/>
            <person name="Thornton R."/>
            <person name="Saada N."/>
            <person name="Wilczek-Boney K.B."/>
            <person name="Lee S."/>
            <person name="Kovar C."/>
            <person name="Wu Y."/>
            <person name="Scherer S.E."/>
            <person name="Worley K.C."/>
            <person name="Muzny D.M."/>
            <person name="Gibbs R."/>
        </authorList>
    </citation>
    <scope>NUCLEOTIDE SEQUENCE</scope>
    <source>
        <strain evidence="3">Brora</strain>
    </source>
</reference>
<dbReference type="AlphaFoldDB" id="T1IJZ5"/>
<reference evidence="2" key="2">
    <citation type="submission" date="2015-02" db="UniProtKB">
        <authorList>
            <consortium name="EnsemblMetazoa"/>
        </authorList>
    </citation>
    <scope>IDENTIFICATION</scope>
</reference>
<dbReference type="EnsemblMetazoa" id="SMAR001226-RA">
    <property type="protein sequence ID" value="SMAR001226-PA"/>
    <property type="gene ID" value="SMAR001226"/>
</dbReference>
<keyword evidence="1" id="KW-0472">Membrane</keyword>
<accession>T1IJZ5</accession>
<evidence type="ECO:0000256" key="1">
    <source>
        <dbReference type="SAM" id="Phobius"/>
    </source>
</evidence>
<name>T1IJZ5_STRMM</name>
<keyword evidence="3" id="KW-1185">Reference proteome</keyword>
<dbReference type="PhylomeDB" id="T1IJZ5"/>
<dbReference type="EMBL" id="JH430365">
    <property type="status" value="NOT_ANNOTATED_CDS"/>
    <property type="molecule type" value="Genomic_DNA"/>
</dbReference>
<dbReference type="Proteomes" id="UP000014500">
    <property type="component" value="Unassembled WGS sequence"/>
</dbReference>
<evidence type="ECO:0000313" key="3">
    <source>
        <dbReference type="Proteomes" id="UP000014500"/>
    </source>
</evidence>
<evidence type="ECO:0000313" key="2">
    <source>
        <dbReference type="EnsemblMetazoa" id="SMAR001226-PA"/>
    </source>
</evidence>
<proteinExistence type="predicted"/>
<keyword evidence="1" id="KW-1133">Transmembrane helix</keyword>